<dbReference type="Proteomes" id="UP001202328">
    <property type="component" value="Unassembled WGS sequence"/>
</dbReference>
<dbReference type="AlphaFoldDB" id="A0AAD4S2W2"/>
<evidence type="ECO:0000256" key="4">
    <source>
        <dbReference type="ARBA" id="ARBA00023098"/>
    </source>
</evidence>
<comment type="caution">
    <text evidence="7">The sequence shown here is derived from an EMBL/GenBank/DDBJ whole genome shotgun (WGS) entry which is preliminary data.</text>
</comment>
<dbReference type="GO" id="GO:0008970">
    <property type="term" value="F:phospholipase A1 activity"/>
    <property type="evidence" value="ECO:0007669"/>
    <property type="project" value="UniProtKB-UniRule"/>
</dbReference>
<dbReference type="InterPro" id="IPR029058">
    <property type="entry name" value="AB_hydrolase_fold"/>
</dbReference>
<evidence type="ECO:0000256" key="1">
    <source>
        <dbReference type="ARBA" id="ARBA00010701"/>
    </source>
</evidence>
<dbReference type="EMBL" id="JAJJMB010014896">
    <property type="protein sequence ID" value="KAI3857011.1"/>
    <property type="molecule type" value="Genomic_DNA"/>
</dbReference>
<dbReference type="PANTHER" id="PTHR31828">
    <property type="entry name" value="PHOSPHOLIPASE A1-IIGAMMA"/>
    <property type="match status" value="1"/>
</dbReference>
<comment type="similarity">
    <text evidence="1 5">Belongs to the AB hydrolase superfamily. Lipase family.</text>
</comment>
<protein>
    <recommendedName>
        <fullName evidence="5">Phospholipase A1</fullName>
        <ecNumber evidence="5">3.1.1.-</ecNumber>
    </recommendedName>
</protein>
<dbReference type="CDD" id="cd00519">
    <property type="entry name" value="Lipase_3"/>
    <property type="match status" value="1"/>
</dbReference>
<evidence type="ECO:0000256" key="3">
    <source>
        <dbReference type="ARBA" id="ARBA00022963"/>
    </source>
</evidence>
<keyword evidence="2 5" id="KW-0378">Hydrolase</keyword>
<comment type="function">
    <text evidence="5">Acylhydrolase that catalyzes the hydrolysis of phospholipids at the sn-1 position.</text>
</comment>
<dbReference type="GO" id="GO:0016042">
    <property type="term" value="P:lipid catabolic process"/>
    <property type="evidence" value="ECO:0007669"/>
    <property type="project" value="UniProtKB-UniRule"/>
</dbReference>
<evidence type="ECO:0000256" key="5">
    <source>
        <dbReference type="RuleBase" id="RU367093"/>
    </source>
</evidence>
<dbReference type="InterPro" id="IPR033556">
    <property type="entry name" value="PLA"/>
</dbReference>
<evidence type="ECO:0000256" key="2">
    <source>
        <dbReference type="ARBA" id="ARBA00022801"/>
    </source>
</evidence>
<name>A0AAD4S2W2_9MAGN</name>
<keyword evidence="4 5" id="KW-0443">Lipid metabolism</keyword>
<accession>A0AAD4S2W2</accession>
<evidence type="ECO:0000313" key="8">
    <source>
        <dbReference type="Proteomes" id="UP001202328"/>
    </source>
</evidence>
<keyword evidence="8" id="KW-1185">Reference proteome</keyword>
<organism evidence="7 8">
    <name type="scientific">Papaver atlanticum</name>
    <dbReference type="NCBI Taxonomy" id="357466"/>
    <lineage>
        <taxon>Eukaryota</taxon>
        <taxon>Viridiplantae</taxon>
        <taxon>Streptophyta</taxon>
        <taxon>Embryophyta</taxon>
        <taxon>Tracheophyta</taxon>
        <taxon>Spermatophyta</taxon>
        <taxon>Magnoliopsida</taxon>
        <taxon>Ranunculales</taxon>
        <taxon>Papaveraceae</taxon>
        <taxon>Papaveroideae</taxon>
        <taxon>Papaver</taxon>
    </lineage>
</organism>
<evidence type="ECO:0000259" key="6">
    <source>
        <dbReference type="Pfam" id="PF01764"/>
    </source>
</evidence>
<dbReference type="Gene3D" id="3.40.50.1820">
    <property type="entry name" value="alpha/beta hydrolase"/>
    <property type="match status" value="1"/>
</dbReference>
<feature type="domain" description="Fungal lipase-type" evidence="6">
    <location>
        <begin position="134"/>
        <end position="324"/>
    </location>
</feature>
<dbReference type="InterPro" id="IPR002921">
    <property type="entry name" value="Fungal_lipase-type"/>
</dbReference>
<dbReference type="Pfam" id="PF01764">
    <property type="entry name" value="Lipase_3"/>
    <property type="match status" value="1"/>
</dbReference>
<dbReference type="SUPFAM" id="SSF53474">
    <property type="entry name" value="alpha/beta-Hydrolases"/>
    <property type="match status" value="1"/>
</dbReference>
<sequence length="433" mass="49453">MEIPELEPERWEEILGSKNWEGLLEPLDLNLRQLILRCGDFCQATYDSFVGDKHSKYCGSCRYGKKSFFKKVALESAANEYFVDSFLYGTSRVVRSCFSFSYSKEAWDRESNWIGYISVSTDEVSKILGRREIYVAWRGTTTTLEWMNVFDAEKTSIKPLLKPRYLNAETNATEKDTTEQRQRHWYDILICKQNEATDVDDEENIPEVMKGWLTIYNSDNPNSQFTKLSARTQVLSKIKRLATMYKDENVSVILTGHSLGASLAILCAFDLVENGLSKVPVTAIVFGSPQIGDKAFSSKITTFTNLRILHVKNTIDLIPHYPGRLLGFAHTGTNFEVDTRKSTNLKDSRNPSDWHNLQAILHTVAGWNGKEKEFELKVDRSVALVNKSSDYLKDDELVPASWWVEKNKGMVLEDGKWVMAPPDEEDMPVPESY</sequence>
<dbReference type="EC" id="3.1.1.-" evidence="5"/>
<dbReference type="PANTHER" id="PTHR31828:SF10">
    <property type="entry name" value="PHOSPHOLIPASE A1-IIDELTA"/>
    <property type="match status" value="1"/>
</dbReference>
<reference evidence="7" key="1">
    <citation type="submission" date="2022-04" db="EMBL/GenBank/DDBJ databases">
        <title>A functionally conserved STORR gene fusion in Papaver species that diverged 16.8 million years ago.</title>
        <authorList>
            <person name="Catania T."/>
        </authorList>
    </citation>
    <scope>NUCLEOTIDE SEQUENCE</scope>
    <source>
        <strain evidence="7">S-188037</strain>
    </source>
</reference>
<gene>
    <name evidence="7" type="ORF">MKW98_030501</name>
</gene>
<proteinExistence type="inferred from homology"/>
<keyword evidence="3 5" id="KW-0442">Lipid degradation</keyword>
<evidence type="ECO:0000313" key="7">
    <source>
        <dbReference type="EMBL" id="KAI3857011.1"/>
    </source>
</evidence>